<dbReference type="AlphaFoldDB" id="A0A7V1LPT3"/>
<gene>
    <name evidence="2" type="ORF">ENJ10_14365</name>
</gene>
<accession>A0A7V1LPT3</accession>
<keyword evidence="1" id="KW-0732">Signal</keyword>
<protein>
    <submittedName>
        <fullName evidence="2">Cytochrome c</fullName>
    </submittedName>
</protein>
<comment type="caution">
    <text evidence="2">The sequence shown here is derived from an EMBL/GenBank/DDBJ whole genome shotgun (WGS) entry which is preliminary data.</text>
</comment>
<evidence type="ECO:0000256" key="1">
    <source>
        <dbReference type="SAM" id="SignalP"/>
    </source>
</evidence>
<reference evidence="2" key="1">
    <citation type="journal article" date="2020" name="mSystems">
        <title>Genome- and Community-Level Interaction Insights into Carbon Utilization and Element Cycling Functions of Hydrothermarchaeota in Hydrothermal Sediment.</title>
        <authorList>
            <person name="Zhou Z."/>
            <person name="Liu Y."/>
            <person name="Xu W."/>
            <person name="Pan J."/>
            <person name="Luo Z.H."/>
            <person name="Li M."/>
        </authorList>
    </citation>
    <scope>NUCLEOTIDE SEQUENCE [LARGE SCALE GENOMIC DNA]</scope>
    <source>
        <strain evidence="2">HyVt-456</strain>
    </source>
</reference>
<evidence type="ECO:0000313" key="2">
    <source>
        <dbReference type="EMBL" id="HED11870.1"/>
    </source>
</evidence>
<dbReference type="GO" id="GO:0009055">
    <property type="term" value="F:electron transfer activity"/>
    <property type="evidence" value="ECO:0007669"/>
    <property type="project" value="InterPro"/>
</dbReference>
<dbReference type="InterPro" id="IPR036909">
    <property type="entry name" value="Cyt_c-like_dom_sf"/>
</dbReference>
<feature type="chain" id="PRO_5030588975" evidence="1">
    <location>
        <begin position="24"/>
        <end position="83"/>
    </location>
</feature>
<dbReference type="Proteomes" id="UP000886005">
    <property type="component" value="Unassembled WGS sequence"/>
</dbReference>
<name>A0A7V1LPT3_CALAY</name>
<sequence>MFLISVSLFLGALFLASCSPSQAQASKPGALLWGENCVRCHNAPSPSAFSDSQWEVVGKHMRVRASLTADEVDKIVEFLKMAN</sequence>
<organism evidence="2">
    <name type="scientific">Caldithrix abyssi</name>
    <dbReference type="NCBI Taxonomy" id="187145"/>
    <lineage>
        <taxon>Bacteria</taxon>
        <taxon>Pseudomonadati</taxon>
        <taxon>Calditrichota</taxon>
        <taxon>Calditrichia</taxon>
        <taxon>Calditrichales</taxon>
        <taxon>Calditrichaceae</taxon>
        <taxon>Caldithrix</taxon>
    </lineage>
</organism>
<proteinExistence type="predicted"/>
<feature type="signal peptide" evidence="1">
    <location>
        <begin position="1"/>
        <end position="23"/>
    </location>
</feature>
<dbReference type="EMBL" id="DRLD01000407">
    <property type="protein sequence ID" value="HED11870.1"/>
    <property type="molecule type" value="Genomic_DNA"/>
</dbReference>
<dbReference type="GO" id="GO:0020037">
    <property type="term" value="F:heme binding"/>
    <property type="evidence" value="ECO:0007669"/>
    <property type="project" value="InterPro"/>
</dbReference>
<dbReference type="SUPFAM" id="SSF46626">
    <property type="entry name" value="Cytochrome c"/>
    <property type="match status" value="1"/>
</dbReference>